<keyword evidence="4" id="KW-1185">Reference proteome</keyword>
<dbReference type="Pfam" id="PF19040">
    <property type="entry name" value="SGNH"/>
    <property type="match status" value="1"/>
</dbReference>
<evidence type="ECO:0000313" key="3">
    <source>
        <dbReference type="EMBL" id="GAA4616554.1"/>
    </source>
</evidence>
<gene>
    <name evidence="3" type="ORF">GCM10023195_73630</name>
</gene>
<proteinExistence type="predicted"/>
<evidence type="ECO:0000256" key="1">
    <source>
        <dbReference type="SAM" id="MobiDB-lite"/>
    </source>
</evidence>
<name>A0ABP8TWP7_9ACTN</name>
<feature type="region of interest" description="Disordered" evidence="1">
    <location>
        <begin position="20"/>
        <end position="44"/>
    </location>
</feature>
<evidence type="ECO:0000259" key="2">
    <source>
        <dbReference type="Pfam" id="PF19040"/>
    </source>
</evidence>
<feature type="domain" description="SGNH" evidence="2">
    <location>
        <begin position="50"/>
        <end position="251"/>
    </location>
</feature>
<evidence type="ECO:0000313" key="4">
    <source>
        <dbReference type="Proteomes" id="UP001500212"/>
    </source>
</evidence>
<dbReference type="InterPro" id="IPR043968">
    <property type="entry name" value="SGNH"/>
</dbReference>
<dbReference type="SUPFAM" id="SSF52266">
    <property type="entry name" value="SGNH hydrolase"/>
    <property type="match status" value="1"/>
</dbReference>
<comment type="caution">
    <text evidence="3">The sequence shown here is derived from an EMBL/GenBank/DDBJ whole genome shotgun (WGS) entry which is preliminary data.</text>
</comment>
<dbReference type="Gene3D" id="3.40.50.1110">
    <property type="entry name" value="SGNH hydrolase"/>
    <property type="match status" value="1"/>
</dbReference>
<reference evidence="4" key="1">
    <citation type="journal article" date="2019" name="Int. J. Syst. Evol. Microbiol.">
        <title>The Global Catalogue of Microorganisms (GCM) 10K type strain sequencing project: providing services to taxonomists for standard genome sequencing and annotation.</title>
        <authorList>
            <consortium name="The Broad Institute Genomics Platform"/>
            <consortium name="The Broad Institute Genome Sequencing Center for Infectious Disease"/>
            <person name="Wu L."/>
            <person name="Ma J."/>
        </authorList>
    </citation>
    <scope>NUCLEOTIDE SEQUENCE [LARGE SCALE GENOMIC DNA]</scope>
    <source>
        <strain evidence="4">JCM 17938</strain>
    </source>
</reference>
<dbReference type="EMBL" id="BAABHJ010000034">
    <property type="protein sequence ID" value="GAA4616554.1"/>
    <property type="molecule type" value="Genomic_DNA"/>
</dbReference>
<sequence>MGVGAVAMLLGGVVGCGHPTREAPPSANGRNAAEAGAPPLGLPGPAPQAKGLTVLVVGDSWARNLGVGMADAGKARGYTVVNAAQGGCGIMLPTGEAPGGRLTATRPACRTWPEQWPRLVERYRPQAVVLYTAYWDQTPQVIDGGRPRDLGDPVFRQRYQANMDRAIGLLRAQGAAVYVGTAVIGKGTEGRTAREMNRQVETVVRRNARRDVHLLDVRRQLCAHDDCPARVHGMDVYDETGHPTAPAHDRLGTWILSTLWTAAGHRTG</sequence>
<dbReference type="RefSeq" id="WP_345364856.1">
    <property type="nucleotide sequence ID" value="NZ_BAABHJ010000034.1"/>
</dbReference>
<dbReference type="Proteomes" id="UP001500212">
    <property type="component" value="Unassembled WGS sequence"/>
</dbReference>
<dbReference type="InterPro" id="IPR036514">
    <property type="entry name" value="SGNH_hydro_sf"/>
</dbReference>
<protein>
    <recommendedName>
        <fullName evidence="2">SGNH domain-containing protein</fullName>
    </recommendedName>
</protein>
<accession>A0ABP8TWP7</accession>
<organism evidence="3 4">
    <name type="scientific">Actinoallomurus liliacearum</name>
    <dbReference type="NCBI Taxonomy" id="1080073"/>
    <lineage>
        <taxon>Bacteria</taxon>
        <taxon>Bacillati</taxon>
        <taxon>Actinomycetota</taxon>
        <taxon>Actinomycetes</taxon>
        <taxon>Streptosporangiales</taxon>
        <taxon>Thermomonosporaceae</taxon>
        <taxon>Actinoallomurus</taxon>
    </lineage>
</organism>